<evidence type="ECO:0000313" key="12">
    <source>
        <dbReference type="Proteomes" id="UP000617951"/>
    </source>
</evidence>
<keyword evidence="8" id="KW-0413">Isomerase</keyword>
<dbReference type="InterPro" id="IPR002288">
    <property type="entry name" value="DNA_gyrase_B_C"/>
</dbReference>
<evidence type="ECO:0000256" key="9">
    <source>
        <dbReference type="ARBA" id="ARBA00063644"/>
    </source>
</evidence>
<evidence type="ECO:0000256" key="5">
    <source>
        <dbReference type="ARBA" id="ARBA00022723"/>
    </source>
</evidence>
<dbReference type="SMART" id="SM00433">
    <property type="entry name" value="TOP2c"/>
    <property type="match status" value="1"/>
</dbReference>
<dbReference type="PROSITE" id="PS00177">
    <property type="entry name" value="TOPOISOMERASE_II"/>
    <property type="match status" value="1"/>
</dbReference>
<dbReference type="GO" id="GO:0046872">
    <property type="term" value="F:metal ion binding"/>
    <property type="evidence" value="ECO:0007669"/>
    <property type="project" value="UniProtKB-KW"/>
</dbReference>
<dbReference type="NCBIfam" id="NF004189">
    <property type="entry name" value="PRK05644.1"/>
    <property type="match status" value="1"/>
</dbReference>
<dbReference type="PANTHER" id="PTHR45866">
    <property type="entry name" value="DNA GYRASE/TOPOISOMERASE SUBUNIT B"/>
    <property type="match status" value="1"/>
</dbReference>
<evidence type="ECO:0000256" key="3">
    <source>
        <dbReference type="ARBA" id="ARBA00010708"/>
    </source>
</evidence>
<dbReference type="InterPro" id="IPR020568">
    <property type="entry name" value="Ribosomal_Su5_D2-typ_SF"/>
</dbReference>
<evidence type="ECO:0000256" key="4">
    <source>
        <dbReference type="ARBA" id="ARBA00012895"/>
    </source>
</evidence>
<dbReference type="FunFam" id="3.30.565.10:FF:000002">
    <property type="entry name" value="DNA gyrase subunit B"/>
    <property type="match status" value="1"/>
</dbReference>
<keyword evidence="6" id="KW-0460">Magnesium</keyword>
<keyword evidence="12" id="KW-1185">Reference proteome</keyword>
<dbReference type="GO" id="GO:0034335">
    <property type="term" value="F:DNA negative supercoiling activity"/>
    <property type="evidence" value="ECO:0007669"/>
    <property type="project" value="UniProtKB-ARBA"/>
</dbReference>
<dbReference type="CDD" id="cd16928">
    <property type="entry name" value="HATPase_GyrB-like"/>
    <property type="match status" value="1"/>
</dbReference>
<gene>
    <name evidence="11" type="ORF">H8693_03870</name>
</gene>
<dbReference type="InterPro" id="IPR013506">
    <property type="entry name" value="Topo_IIA_bsu_dom2"/>
</dbReference>
<reference evidence="11" key="1">
    <citation type="submission" date="2020-08" db="EMBL/GenBank/DDBJ databases">
        <title>Genome public.</title>
        <authorList>
            <person name="Liu C."/>
            <person name="Sun Q."/>
        </authorList>
    </citation>
    <scope>NUCLEOTIDE SEQUENCE</scope>
    <source>
        <strain evidence="11">NSJ-63</strain>
    </source>
</reference>
<dbReference type="InterPro" id="IPR001241">
    <property type="entry name" value="Topo_IIA"/>
</dbReference>
<keyword evidence="7" id="KW-0238">DNA-binding</keyword>
<dbReference type="Pfam" id="PF00204">
    <property type="entry name" value="DNA_gyraseB"/>
    <property type="match status" value="1"/>
</dbReference>
<dbReference type="Pfam" id="PF02518">
    <property type="entry name" value="HATPase_c"/>
    <property type="match status" value="1"/>
</dbReference>
<keyword evidence="5" id="KW-0479">Metal-binding</keyword>
<dbReference type="EC" id="5.6.2.2" evidence="4"/>
<dbReference type="Proteomes" id="UP000617951">
    <property type="component" value="Unassembled WGS sequence"/>
</dbReference>
<dbReference type="InterPro" id="IPR003594">
    <property type="entry name" value="HATPase_dom"/>
</dbReference>
<evidence type="ECO:0000259" key="10">
    <source>
        <dbReference type="PROSITE" id="PS50880"/>
    </source>
</evidence>
<feature type="domain" description="Toprim" evidence="10">
    <location>
        <begin position="429"/>
        <end position="543"/>
    </location>
</feature>
<evidence type="ECO:0000256" key="1">
    <source>
        <dbReference type="ARBA" id="ARBA00000185"/>
    </source>
</evidence>
<comment type="catalytic activity">
    <reaction evidence="1">
        <text>ATP-dependent breakage, passage and rejoining of double-stranded DNA.</text>
        <dbReference type="EC" id="5.6.2.2"/>
    </reaction>
</comment>
<comment type="cofactor">
    <cofactor evidence="2">
        <name>Mg(2+)</name>
        <dbReference type="ChEBI" id="CHEBI:18420"/>
    </cofactor>
</comment>
<sequence>MTESYTVKDIQVLEGLDAVRKRPGMYIGSTGYRGLHHMLWEIIDNSIDEAANGFADTIDIILYPDGSVSVEDNGRGIPVGIHPELKVSGVEVVYTQLHAGGKFNNASYAYSGGLHGVGASVVNALSKWLKVEVYRDGQIYFQEYRSIEENGKLHAGKPVAPLAVIGTTQKRGTKVTYLPDEDVFDGLDVHFDKVARRLKELAFLIKGLTIHLTDKRGDKDKKVTFSYSGGLSDFLVDMNKEKTPLHPLPILLEGSKNGVQVMIAMQYVEGESENIYSYVNNIPTPEGGTHETGFKTALTRVMNDYIKNTAFAAKEKISFEGEDYREGLTAILSLKMANVQFEGQTKTRLGNTEARTAVDGVVYEELSQYFADLNNAALCTRIAEKALTAAKARIAAKKAKKIEREKSKADSAPLVGKLSSCTGRKAEDNELFIVEGDSAGGNAKMGRDRRFQAILPLRGKPLNVEKKRIEQVLQNDEFRSIITALGAGFDKSFDVKNLKYHKVIILSDADQDGAHIRTILLTFFFRYFKDLLKNGHVFIAQPPLYSIKKGRKTLWAHTDKQLEQAKKELGRGAEVKRYKGLGEMSKEQLWETTLDPAARVLVQVTLEDAAAEESIVSTLMGDAVEPRKQYIGQYANFNKKDNFKGAVQ</sequence>
<dbReference type="InterPro" id="IPR036890">
    <property type="entry name" value="HATPase_C_sf"/>
</dbReference>
<proteinExistence type="inferred from homology"/>
<comment type="caution">
    <text evidence="11">The sequence shown here is derived from an EMBL/GenBank/DDBJ whole genome shotgun (WGS) entry which is preliminary data.</text>
</comment>
<dbReference type="GO" id="GO:0003677">
    <property type="term" value="F:DNA binding"/>
    <property type="evidence" value="ECO:0007669"/>
    <property type="project" value="UniProtKB-KW"/>
</dbReference>
<dbReference type="Gene3D" id="3.40.50.670">
    <property type="match status" value="1"/>
</dbReference>
<evidence type="ECO:0000256" key="8">
    <source>
        <dbReference type="ARBA" id="ARBA00023235"/>
    </source>
</evidence>
<accession>A0A926HW78</accession>
<dbReference type="Pfam" id="PF00986">
    <property type="entry name" value="DNA_gyraseB_C"/>
    <property type="match status" value="1"/>
</dbReference>
<dbReference type="EMBL" id="JACRSS010000001">
    <property type="protein sequence ID" value="MBC8538068.1"/>
    <property type="molecule type" value="Genomic_DNA"/>
</dbReference>
<dbReference type="SUPFAM" id="SSF54211">
    <property type="entry name" value="Ribosomal protein S5 domain 2-like"/>
    <property type="match status" value="1"/>
</dbReference>
<protein>
    <recommendedName>
        <fullName evidence="4">DNA topoisomerase (ATP-hydrolyzing)</fullName>
        <ecNumber evidence="4">5.6.2.2</ecNumber>
    </recommendedName>
</protein>
<dbReference type="InterPro" id="IPR014721">
    <property type="entry name" value="Ribsml_uS5_D2-typ_fold_subgr"/>
</dbReference>
<evidence type="ECO:0000256" key="7">
    <source>
        <dbReference type="ARBA" id="ARBA00023125"/>
    </source>
</evidence>
<dbReference type="InterPro" id="IPR006171">
    <property type="entry name" value="TOPRIM_dom"/>
</dbReference>
<dbReference type="Gene3D" id="3.30.565.10">
    <property type="entry name" value="Histidine kinase-like ATPase, C-terminal domain"/>
    <property type="match status" value="1"/>
</dbReference>
<evidence type="ECO:0000256" key="6">
    <source>
        <dbReference type="ARBA" id="ARBA00022842"/>
    </source>
</evidence>
<comment type="subunit">
    <text evidence="9">Heterotetramer composed of ParC and ParE.</text>
</comment>
<organism evidence="11 12">
    <name type="scientific">Guopingia tenuis</name>
    <dbReference type="NCBI Taxonomy" id="2763656"/>
    <lineage>
        <taxon>Bacteria</taxon>
        <taxon>Bacillati</taxon>
        <taxon>Bacillota</taxon>
        <taxon>Clostridia</taxon>
        <taxon>Christensenellales</taxon>
        <taxon>Christensenellaceae</taxon>
        <taxon>Guopingia</taxon>
    </lineage>
</organism>
<dbReference type="GO" id="GO:0006265">
    <property type="term" value="P:DNA topological change"/>
    <property type="evidence" value="ECO:0007669"/>
    <property type="project" value="InterPro"/>
</dbReference>
<dbReference type="RefSeq" id="WP_249279857.1">
    <property type="nucleotide sequence ID" value="NZ_JACRSS010000001.1"/>
</dbReference>
<dbReference type="InterPro" id="IPR000565">
    <property type="entry name" value="Topo_IIA_B"/>
</dbReference>
<dbReference type="SUPFAM" id="SSF56719">
    <property type="entry name" value="Type II DNA topoisomerase"/>
    <property type="match status" value="1"/>
</dbReference>
<dbReference type="InterPro" id="IPR013759">
    <property type="entry name" value="Topo_IIA_B_C"/>
</dbReference>
<dbReference type="FunFam" id="3.40.50.670:FF:000001">
    <property type="entry name" value="DNA topoisomerase 2"/>
    <property type="match status" value="1"/>
</dbReference>
<dbReference type="AlphaFoldDB" id="A0A926HW78"/>
<dbReference type="CDD" id="cd00822">
    <property type="entry name" value="TopoII_Trans_DNA_gyrase"/>
    <property type="match status" value="1"/>
</dbReference>
<evidence type="ECO:0000256" key="2">
    <source>
        <dbReference type="ARBA" id="ARBA00001946"/>
    </source>
</evidence>
<dbReference type="Gene3D" id="3.30.230.10">
    <property type="match status" value="1"/>
</dbReference>
<dbReference type="SUPFAM" id="SSF55874">
    <property type="entry name" value="ATPase domain of HSP90 chaperone/DNA topoisomerase II/histidine kinase"/>
    <property type="match status" value="1"/>
</dbReference>
<dbReference type="FunFam" id="3.30.230.10:FF:000005">
    <property type="entry name" value="DNA gyrase subunit B"/>
    <property type="match status" value="1"/>
</dbReference>
<dbReference type="Pfam" id="PF01751">
    <property type="entry name" value="Toprim"/>
    <property type="match status" value="1"/>
</dbReference>
<dbReference type="InterPro" id="IPR013760">
    <property type="entry name" value="Topo_IIA-like_dom_sf"/>
</dbReference>
<dbReference type="PRINTS" id="PR00418">
    <property type="entry name" value="TPI2FAMILY"/>
</dbReference>
<dbReference type="PANTHER" id="PTHR45866:SF12">
    <property type="entry name" value="DNA TOPOISOMERASE 4 SUBUNIT B"/>
    <property type="match status" value="1"/>
</dbReference>
<dbReference type="PROSITE" id="PS50880">
    <property type="entry name" value="TOPRIM"/>
    <property type="match status" value="1"/>
</dbReference>
<dbReference type="SMART" id="SM00387">
    <property type="entry name" value="HATPase_c"/>
    <property type="match status" value="1"/>
</dbReference>
<name>A0A926HW78_9FIRM</name>
<dbReference type="PRINTS" id="PR01159">
    <property type="entry name" value="DNAGYRASEB"/>
</dbReference>
<dbReference type="InterPro" id="IPR018522">
    <property type="entry name" value="TopoIIA_CS"/>
</dbReference>
<dbReference type="GO" id="GO:0005524">
    <property type="term" value="F:ATP binding"/>
    <property type="evidence" value="ECO:0007669"/>
    <property type="project" value="InterPro"/>
</dbReference>
<evidence type="ECO:0000313" key="11">
    <source>
        <dbReference type="EMBL" id="MBC8538068.1"/>
    </source>
</evidence>
<comment type="similarity">
    <text evidence="3">Belongs to the type II topoisomerase GyrB family.</text>
</comment>